<comment type="similarity">
    <text evidence="16">Belongs to the NqrB/RnfD family.</text>
</comment>
<evidence type="ECO:0000256" key="7">
    <source>
        <dbReference type="ARBA" id="ARBA00022692"/>
    </source>
</evidence>
<evidence type="ECO:0000256" key="17">
    <source>
        <dbReference type="PIRSR" id="PIRSR016055-50"/>
    </source>
</evidence>
<keyword evidence="11 16" id="KW-0915">Sodium</keyword>
<proteinExistence type="inferred from homology"/>
<evidence type="ECO:0000256" key="10">
    <source>
        <dbReference type="ARBA" id="ARBA00023027"/>
    </source>
</evidence>
<dbReference type="PANTHER" id="PTHR30578:SF1">
    <property type="entry name" value="NA(+)-TRANSLOCATING NADH-QUINONE REDUCTASE SUBUNIT B"/>
    <property type="match status" value="1"/>
</dbReference>
<dbReference type="Proteomes" id="UP000598633">
    <property type="component" value="Unassembled WGS sequence"/>
</dbReference>
<evidence type="ECO:0000256" key="5">
    <source>
        <dbReference type="ARBA" id="ARBA00022630"/>
    </source>
</evidence>
<dbReference type="EC" id="7.2.1.1" evidence="16"/>
<keyword evidence="1 16" id="KW-0813">Transport</keyword>
<evidence type="ECO:0000313" key="18">
    <source>
        <dbReference type="EMBL" id="MBD3870699.1"/>
    </source>
</evidence>
<evidence type="ECO:0000256" key="16">
    <source>
        <dbReference type="HAMAP-Rule" id="MF_00426"/>
    </source>
</evidence>
<gene>
    <name evidence="16" type="primary">nqrB</name>
    <name evidence="18" type="ORF">IFJ97_04995</name>
</gene>
<comment type="subcellular location">
    <subcellularLocation>
        <location evidence="16">Cell membrane</location>
        <topology evidence="16">Multi-pass membrane protein</topology>
    </subcellularLocation>
</comment>
<dbReference type="InterPro" id="IPR010966">
    <property type="entry name" value="NqrB"/>
</dbReference>
<dbReference type="NCBIfam" id="TIGR01937">
    <property type="entry name" value="nqrB"/>
    <property type="match status" value="1"/>
</dbReference>
<keyword evidence="2 16" id="KW-1003">Cell membrane</keyword>
<evidence type="ECO:0000256" key="6">
    <source>
        <dbReference type="ARBA" id="ARBA00022643"/>
    </source>
</evidence>
<keyword evidence="4 16" id="KW-0597">Phosphoprotein</keyword>
<comment type="catalytic activity">
    <reaction evidence="16">
        <text>a ubiquinone + n Na(+)(in) + NADH + H(+) = a ubiquinol + n Na(+)(out) + NAD(+)</text>
        <dbReference type="Rhea" id="RHEA:47748"/>
        <dbReference type="Rhea" id="RHEA-COMP:9565"/>
        <dbReference type="Rhea" id="RHEA-COMP:9566"/>
        <dbReference type="ChEBI" id="CHEBI:15378"/>
        <dbReference type="ChEBI" id="CHEBI:16389"/>
        <dbReference type="ChEBI" id="CHEBI:17976"/>
        <dbReference type="ChEBI" id="CHEBI:29101"/>
        <dbReference type="ChEBI" id="CHEBI:57540"/>
        <dbReference type="ChEBI" id="CHEBI:57945"/>
        <dbReference type="EC" id="7.2.1.1"/>
    </reaction>
</comment>
<evidence type="ECO:0000256" key="11">
    <source>
        <dbReference type="ARBA" id="ARBA00023053"/>
    </source>
</evidence>
<dbReference type="AlphaFoldDB" id="A0A8J6Y6X1"/>
<keyword evidence="13 16" id="KW-0830">Ubiquinone</keyword>
<keyword evidence="7 16" id="KW-0812">Transmembrane</keyword>
<evidence type="ECO:0000313" key="19">
    <source>
        <dbReference type="Proteomes" id="UP000598633"/>
    </source>
</evidence>
<dbReference type="NCBIfam" id="NF003756">
    <property type="entry name" value="PRK05349.1"/>
    <property type="match status" value="1"/>
</dbReference>
<name>A0A8J6Y6X1_9BACT</name>
<comment type="function">
    <text evidence="16">NQR complex catalyzes the reduction of ubiquinone-1 to ubiquinol by two successive reactions, coupled with the transport of Na(+) ions from the cytoplasm to the periplasm. NqrA to NqrE are probably involved in the second step, the conversion of ubisemiquinone to ubiquinol.</text>
</comment>
<evidence type="ECO:0000256" key="9">
    <source>
        <dbReference type="ARBA" id="ARBA00022989"/>
    </source>
</evidence>
<evidence type="ECO:0000256" key="3">
    <source>
        <dbReference type="ARBA" id="ARBA00022519"/>
    </source>
</evidence>
<dbReference type="PIRSF" id="PIRSF016055">
    <property type="entry name" value="NADH-UbQ_OxRdtase_B_su"/>
    <property type="match status" value="1"/>
</dbReference>
<evidence type="ECO:0000256" key="14">
    <source>
        <dbReference type="ARBA" id="ARBA00023136"/>
    </source>
</evidence>
<dbReference type="PANTHER" id="PTHR30578">
    <property type="entry name" value="ELECTRON TRANSPORT COMPLEX PROTEIN RNFD"/>
    <property type="match status" value="1"/>
</dbReference>
<organism evidence="18 19">
    <name type="scientific">Candidatus Sulfomarinibacter kjeldsenii</name>
    <dbReference type="NCBI Taxonomy" id="2885994"/>
    <lineage>
        <taxon>Bacteria</taxon>
        <taxon>Pseudomonadati</taxon>
        <taxon>Acidobacteriota</taxon>
        <taxon>Thermoanaerobaculia</taxon>
        <taxon>Thermoanaerobaculales</taxon>
        <taxon>Candidatus Sulfomarinibacteraceae</taxon>
        <taxon>Candidatus Sulfomarinibacter</taxon>
    </lineage>
</organism>
<evidence type="ECO:0000256" key="13">
    <source>
        <dbReference type="ARBA" id="ARBA00023075"/>
    </source>
</evidence>
<dbReference type="GO" id="GO:0010181">
    <property type="term" value="F:FMN binding"/>
    <property type="evidence" value="ECO:0007669"/>
    <property type="project" value="InterPro"/>
</dbReference>
<feature type="transmembrane region" description="Helical" evidence="16">
    <location>
        <begin position="321"/>
        <end position="339"/>
    </location>
</feature>
<dbReference type="EMBL" id="JACXWA010000081">
    <property type="protein sequence ID" value="MBD3870699.1"/>
    <property type="molecule type" value="Genomic_DNA"/>
</dbReference>
<comment type="caution">
    <text evidence="18">The sequence shown here is derived from an EMBL/GenBank/DDBJ whole genome shotgun (WGS) entry which is preliminary data.</text>
</comment>
<evidence type="ECO:0000256" key="12">
    <source>
        <dbReference type="ARBA" id="ARBA00023065"/>
    </source>
</evidence>
<feature type="transmembrane region" description="Helical" evidence="16">
    <location>
        <begin position="291"/>
        <end position="309"/>
    </location>
</feature>
<feature type="transmembrane region" description="Helical" evidence="16">
    <location>
        <begin position="258"/>
        <end position="284"/>
    </location>
</feature>
<comment type="cofactor">
    <cofactor evidence="16 17">
        <name>FMN</name>
        <dbReference type="ChEBI" id="CHEBI:58210"/>
    </cofactor>
</comment>
<evidence type="ECO:0000256" key="4">
    <source>
        <dbReference type="ARBA" id="ARBA00022553"/>
    </source>
</evidence>
<sequence length="410" mass="44311">MSVLRRLLDNVGDRLQSGGKLDHLYPLFEAMDTFFYSPDSVTTGTTHVRDALDLKRMMSVVVAALMPIVFFAMYNTGLQAHRAIIAGGHPLDTWQTRLFEAFGYGYTTDFWACFFHGAIYFIPVFVVGFAAGITVEVIFASIRGHEINEGFFVTGFLLPLTLPPTIPLWQVASGAIFGVLIGKEIFGGTGMNVLNPALTARAFLFFAYPAEISGDKPWIAADFVGVDGFSGATWLARATAEGSQTLGPIGGAQWWDAFIGFIPGSMGETSALLCLVGAVILIITRIGSWRTMLGVVGGSAATAVLLNLIGSDTNPAFSIPFAWHLVLGGWAFGTVFMATDPVSSAFTDKGRLIYGFGIGVMVILVRVVNPAYPEGMMLAILFMNMFAPFIDHFFVQANIKRRLARHAAGQ</sequence>
<feature type="transmembrane region" description="Helical" evidence="16">
    <location>
        <begin position="57"/>
        <end position="74"/>
    </location>
</feature>
<reference evidence="18 19" key="1">
    <citation type="submission" date="2020-08" db="EMBL/GenBank/DDBJ databases">
        <title>Acidobacteriota in marine sediments use diverse sulfur dissimilation pathways.</title>
        <authorList>
            <person name="Wasmund K."/>
        </authorList>
    </citation>
    <scope>NUCLEOTIDE SEQUENCE [LARGE SCALE GENOMIC DNA]</scope>
    <source>
        <strain evidence="18">MAG AM3-A</strain>
    </source>
</reference>
<feature type="transmembrane region" description="Helical" evidence="16">
    <location>
        <begin position="351"/>
        <end position="369"/>
    </location>
</feature>
<feature type="modified residue" description="FMN phosphoryl threonine" evidence="16 17">
    <location>
        <position position="233"/>
    </location>
</feature>
<dbReference type="GO" id="GO:0005886">
    <property type="term" value="C:plasma membrane"/>
    <property type="evidence" value="ECO:0007669"/>
    <property type="project" value="UniProtKB-SubCell"/>
</dbReference>
<evidence type="ECO:0000256" key="1">
    <source>
        <dbReference type="ARBA" id="ARBA00022448"/>
    </source>
</evidence>
<comment type="subunit">
    <text evidence="16">Composed of six subunits; NqrA, NqrB, NqrC, NqrD, NqrE and NqrF.</text>
</comment>
<keyword evidence="3" id="KW-0997">Cell inner membrane</keyword>
<keyword evidence="14 16" id="KW-0472">Membrane</keyword>
<protein>
    <recommendedName>
        <fullName evidence="16">Na(+)-translocating NADH-quinone reductase subunit B</fullName>
        <shortName evidence="16">Na(+)-NQR subunit B</shortName>
        <shortName evidence="16">Na(+)-translocating NQR subunit B</shortName>
        <ecNumber evidence="16">7.2.1.1</ecNumber>
    </recommendedName>
    <alternativeName>
        <fullName evidence="16">NQR complex subunit B</fullName>
    </alternativeName>
    <alternativeName>
        <fullName evidence="16">NQR-1 subunit B</fullName>
    </alternativeName>
</protein>
<dbReference type="GO" id="GO:0006814">
    <property type="term" value="P:sodium ion transport"/>
    <property type="evidence" value="ECO:0007669"/>
    <property type="project" value="UniProtKB-UniRule"/>
</dbReference>
<evidence type="ECO:0000256" key="2">
    <source>
        <dbReference type="ARBA" id="ARBA00022475"/>
    </source>
</evidence>
<evidence type="ECO:0000256" key="15">
    <source>
        <dbReference type="ARBA" id="ARBA00023201"/>
    </source>
</evidence>
<keyword evidence="15 16" id="KW-0739">Sodium transport</keyword>
<dbReference type="Pfam" id="PF03116">
    <property type="entry name" value="NQR2_RnfD_RnfE"/>
    <property type="match status" value="1"/>
</dbReference>
<keyword evidence="8 16" id="KW-1278">Translocase</keyword>
<feature type="transmembrane region" description="Helical" evidence="16">
    <location>
        <begin position="375"/>
        <end position="395"/>
    </location>
</feature>
<feature type="transmembrane region" description="Helical" evidence="16">
    <location>
        <begin position="118"/>
        <end position="139"/>
    </location>
</feature>
<keyword evidence="12 16" id="KW-0406">Ion transport</keyword>
<dbReference type="HAMAP" id="MF_00426">
    <property type="entry name" value="NqrB"/>
    <property type="match status" value="1"/>
</dbReference>
<evidence type="ECO:0000256" key="8">
    <source>
        <dbReference type="ARBA" id="ARBA00022967"/>
    </source>
</evidence>
<feature type="transmembrane region" description="Helical" evidence="16">
    <location>
        <begin position="151"/>
        <end position="172"/>
    </location>
</feature>
<keyword evidence="9 16" id="KW-1133">Transmembrane helix</keyword>
<keyword evidence="10 16" id="KW-0520">NAD</keyword>
<keyword evidence="6 16" id="KW-0288">FMN</keyword>
<dbReference type="GO" id="GO:0022904">
    <property type="term" value="P:respiratory electron transport chain"/>
    <property type="evidence" value="ECO:0007669"/>
    <property type="project" value="InterPro"/>
</dbReference>
<dbReference type="InterPro" id="IPR004338">
    <property type="entry name" value="NqrB/RnfD"/>
</dbReference>
<dbReference type="GO" id="GO:0016655">
    <property type="term" value="F:oxidoreductase activity, acting on NAD(P)H, quinone or similar compound as acceptor"/>
    <property type="evidence" value="ECO:0007669"/>
    <property type="project" value="UniProtKB-UniRule"/>
</dbReference>
<keyword evidence="5 16" id="KW-0285">Flavoprotein</keyword>
<accession>A0A8J6Y6X1</accession>
<dbReference type="GO" id="GO:0055085">
    <property type="term" value="P:transmembrane transport"/>
    <property type="evidence" value="ECO:0007669"/>
    <property type="project" value="InterPro"/>
</dbReference>